<sequence>MSAQPTDATEWNQNPAPDSQRSRTAESEGPDPARGLFKVIPAQVAQDFGPNTPGRPPADLTLISRDSVVFYVDEYSLLQFSNNNFKGLLPVPDQAREKRTIFLPDLPLSELEILLQAIYRVPTSTSGTIGGGSMDDFQMLVRGVGQLPTFGIAPKSVILPHTYIFDRILSFSPRYPLEVYALGGQYDIDEVAVAASPHTLTVELTNIDDELAERIGALYLLRLIRLHDKRKKIITDLLGEEPDSAAVCGSGHQRELKQRWKVATAFLLLGVNADIPTELIQEAVMTGTSAITCDGCIKARDARLNAVLTEWSMSVRSV</sequence>
<dbReference type="AlphaFoldDB" id="A0A0W0F2E0"/>
<dbReference type="eggNOG" id="KOG0519">
    <property type="taxonomic scope" value="Eukaryota"/>
</dbReference>
<protein>
    <recommendedName>
        <fullName evidence="4">BTB domain-containing protein</fullName>
    </recommendedName>
</protein>
<accession>A0A0W0F2E0</accession>
<organism evidence="2 3">
    <name type="scientific">Moniliophthora roreri</name>
    <name type="common">Frosty pod rot fungus</name>
    <name type="synonym">Monilia roreri</name>
    <dbReference type="NCBI Taxonomy" id="221103"/>
    <lineage>
        <taxon>Eukaryota</taxon>
        <taxon>Fungi</taxon>
        <taxon>Dikarya</taxon>
        <taxon>Basidiomycota</taxon>
        <taxon>Agaricomycotina</taxon>
        <taxon>Agaricomycetes</taxon>
        <taxon>Agaricomycetidae</taxon>
        <taxon>Agaricales</taxon>
        <taxon>Marasmiineae</taxon>
        <taxon>Marasmiaceae</taxon>
        <taxon>Moniliophthora</taxon>
    </lineage>
</organism>
<reference evidence="2 3" key="1">
    <citation type="submission" date="2015-12" db="EMBL/GenBank/DDBJ databases">
        <title>Draft genome sequence of Moniliophthora roreri, the causal agent of frosty pod rot of cacao.</title>
        <authorList>
            <person name="Aime M.C."/>
            <person name="Diaz-Valderrama J.R."/>
            <person name="Kijpornyongpan T."/>
            <person name="Phillips-Mora W."/>
        </authorList>
    </citation>
    <scope>NUCLEOTIDE SEQUENCE [LARGE SCALE GENOMIC DNA]</scope>
    <source>
        <strain evidence="2 3">MCA 2952</strain>
    </source>
</reference>
<feature type="compositionally biased region" description="Polar residues" evidence="1">
    <location>
        <begin position="1"/>
        <end position="19"/>
    </location>
</feature>
<evidence type="ECO:0000256" key="1">
    <source>
        <dbReference type="SAM" id="MobiDB-lite"/>
    </source>
</evidence>
<dbReference type="Proteomes" id="UP000054988">
    <property type="component" value="Unassembled WGS sequence"/>
</dbReference>
<proteinExistence type="predicted"/>
<evidence type="ECO:0008006" key="4">
    <source>
        <dbReference type="Google" id="ProtNLM"/>
    </source>
</evidence>
<comment type="caution">
    <text evidence="2">The sequence shown here is derived from an EMBL/GenBank/DDBJ whole genome shotgun (WGS) entry which is preliminary data.</text>
</comment>
<name>A0A0W0F2E0_MONRR</name>
<evidence type="ECO:0000313" key="3">
    <source>
        <dbReference type="Proteomes" id="UP000054988"/>
    </source>
</evidence>
<gene>
    <name evidence="2" type="ORF">WG66_17128</name>
</gene>
<feature type="region of interest" description="Disordered" evidence="1">
    <location>
        <begin position="1"/>
        <end position="34"/>
    </location>
</feature>
<evidence type="ECO:0000313" key="2">
    <source>
        <dbReference type="EMBL" id="KTB30370.1"/>
    </source>
</evidence>
<dbReference type="EMBL" id="LATX01002388">
    <property type="protein sequence ID" value="KTB30370.1"/>
    <property type="molecule type" value="Genomic_DNA"/>
</dbReference>